<dbReference type="EMBL" id="CAADEX010000013">
    <property type="protein sequence ID" value="VFJ46591.1"/>
    <property type="molecule type" value="Genomic_DNA"/>
</dbReference>
<dbReference type="Pfam" id="PF02342">
    <property type="entry name" value="TerD"/>
    <property type="match status" value="1"/>
</dbReference>
<dbReference type="Gene3D" id="2.60.60.30">
    <property type="entry name" value="sav2460 like domains"/>
    <property type="match status" value="1"/>
</dbReference>
<sequence>MAINLQKGATISLAKETPGLSKVILGAGWGKKVSRGFFGGQKETAIDLDASCLVFDESRSLIDAVWFRQLSSNDGAIQHTGDDLTGGGGANDPNEEIVVQLNQINPKAKSLVFAINSFSSDSFEGIPNAFCVLKNAANNSEIARFDLSVEGRSHTGLIIAKLYRHNDEWKFKALGEWGEGRTFDKLIPNILPHI</sequence>
<dbReference type="InterPro" id="IPR003325">
    <property type="entry name" value="TerD"/>
</dbReference>
<dbReference type="AlphaFoldDB" id="A0A450S4A8"/>
<dbReference type="PANTHER" id="PTHR32097:SF17">
    <property type="entry name" value="CAMP-BINDING PROTEIN 1-RELATED"/>
    <property type="match status" value="1"/>
</dbReference>
<accession>A0A450S4A8</accession>
<dbReference type="InterPro" id="IPR051324">
    <property type="entry name" value="Stress/Tellurium_Resist"/>
</dbReference>
<feature type="domain" description="TerD" evidence="2">
    <location>
        <begin position="1"/>
        <end position="176"/>
    </location>
</feature>
<evidence type="ECO:0000259" key="2">
    <source>
        <dbReference type="Pfam" id="PF02342"/>
    </source>
</evidence>
<dbReference type="GO" id="GO:0046690">
    <property type="term" value="P:response to tellurium ion"/>
    <property type="evidence" value="ECO:0007669"/>
    <property type="project" value="UniProtKB-KW"/>
</dbReference>
<gene>
    <name evidence="3" type="ORF">BECKDK2373B_GA0170837_101359</name>
</gene>
<organism evidence="3">
    <name type="scientific">Candidatus Kentrum sp. DK</name>
    <dbReference type="NCBI Taxonomy" id="2126562"/>
    <lineage>
        <taxon>Bacteria</taxon>
        <taxon>Pseudomonadati</taxon>
        <taxon>Pseudomonadota</taxon>
        <taxon>Gammaproteobacteria</taxon>
        <taxon>Candidatus Kentrum</taxon>
    </lineage>
</organism>
<dbReference type="PANTHER" id="PTHR32097">
    <property type="entry name" value="CAMP-BINDING PROTEIN 1-RELATED"/>
    <property type="match status" value="1"/>
</dbReference>
<name>A0A450S4A8_9GAMM</name>
<protein>
    <submittedName>
        <fullName evidence="3">Tellurium resistance protein TerZ</fullName>
    </submittedName>
</protein>
<reference evidence="3" key="1">
    <citation type="submission" date="2019-02" db="EMBL/GenBank/DDBJ databases">
        <authorList>
            <person name="Gruber-Vodicka R. H."/>
            <person name="Seah K. B. B."/>
        </authorList>
    </citation>
    <scope>NUCLEOTIDE SEQUENCE</scope>
    <source>
        <strain evidence="3">BECK_DK47</strain>
    </source>
</reference>
<evidence type="ECO:0000256" key="1">
    <source>
        <dbReference type="ARBA" id="ARBA00022686"/>
    </source>
</evidence>
<evidence type="ECO:0000313" key="3">
    <source>
        <dbReference type="EMBL" id="VFJ46591.1"/>
    </source>
</evidence>
<keyword evidence="1" id="KW-0778">Tellurium resistance</keyword>
<proteinExistence type="predicted"/>
<dbReference type="CDD" id="cd06974">
    <property type="entry name" value="TerD_like"/>
    <property type="match status" value="1"/>
</dbReference>